<protein>
    <submittedName>
        <fullName evidence="1">DUF2125 domain-containing protein</fullName>
    </submittedName>
</protein>
<dbReference type="Pfam" id="PF09898">
    <property type="entry name" value="DUF2125"/>
    <property type="match status" value="1"/>
</dbReference>
<dbReference type="InterPro" id="IPR018666">
    <property type="entry name" value="DUF2125"/>
</dbReference>
<accession>A0A6B3RQI9</accession>
<sequence>MMRVLLWVATLLVALWSGYWFVGKAWVERQFAILLQTAPQQGFLLSESGYSVAGFPNRFDLTVTEPRAKDLRSEIQWEAPFVQVFSLSYSPWHVIAAFAPEQMLRTPAEDITLQNGKLQGSLVVKPGSALTLDRATLVGDAVRAESSLGWTLAAETLRLAVRTDPSRTNAYDLGLELLGLAPDPALAARLPDLPPQISVARLDANATLTAPLDLVLTDIRPELAALTIKEALLTWGGLSILAKGDLQVQDGLPEGRVTVRVNGWRNLVTLATSTGLIRPDLAPMMQNMMQALASSSGDPDVLEMPLTFRNGQMLLGLLPLGPAPRLN</sequence>
<gene>
    <name evidence="1" type="ORF">G3572_15025</name>
</gene>
<organism evidence="1 2">
    <name type="scientific">Pseudotabrizicola algicola</name>
    <dbReference type="NCBI Taxonomy" id="2709381"/>
    <lineage>
        <taxon>Bacteria</taxon>
        <taxon>Pseudomonadati</taxon>
        <taxon>Pseudomonadota</taxon>
        <taxon>Alphaproteobacteria</taxon>
        <taxon>Rhodobacterales</taxon>
        <taxon>Paracoccaceae</taxon>
        <taxon>Pseudotabrizicola</taxon>
    </lineage>
</organism>
<reference evidence="1 2" key="1">
    <citation type="submission" date="2020-02" db="EMBL/GenBank/DDBJ databases">
        <title>Rhodobacter algicola sp. nov., isolated from microalga culture.</title>
        <authorList>
            <person name="Park C.-Y."/>
        </authorList>
    </citation>
    <scope>NUCLEOTIDE SEQUENCE [LARGE SCALE GENOMIC DNA]</scope>
    <source>
        <strain evidence="1 2">ETT8</strain>
    </source>
</reference>
<name>A0A6B3RQI9_9RHOB</name>
<dbReference type="RefSeq" id="WP_164613340.1">
    <property type="nucleotide sequence ID" value="NZ_JAAIKE010000005.1"/>
</dbReference>
<proteinExistence type="predicted"/>
<dbReference type="Proteomes" id="UP000481421">
    <property type="component" value="Unassembled WGS sequence"/>
</dbReference>
<evidence type="ECO:0000313" key="1">
    <source>
        <dbReference type="EMBL" id="NEX47523.1"/>
    </source>
</evidence>
<dbReference type="AlphaFoldDB" id="A0A6B3RQI9"/>
<dbReference type="EMBL" id="JAAIKE010000005">
    <property type="protein sequence ID" value="NEX47523.1"/>
    <property type="molecule type" value="Genomic_DNA"/>
</dbReference>
<comment type="caution">
    <text evidence="1">The sequence shown here is derived from an EMBL/GenBank/DDBJ whole genome shotgun (WGS) entry which is preliminary data.</text>
</comment>
<keyword evidence="2" id="KW-1185">Reference proteome</keyword>
<evidence type="ECO:0000313" key="2">
    <source>
        <dbReference type="Proteomes" id="UP000481421"/>
    </source>
</evidence>